<accession>A0A077AWZ3</accession>
<name>A0A077AWZ3_9PROT</name>
<dbReference type="Proteomes" id="UP000028926">
    <property type="component" value="Chromosome"/>
</dbReference>
<proteinExistence type="predicted"/>
<dbReference type="EMBL" id="CP008941">
    <property type="protein sequence ID" value="AIK96148.1"/>
    <property type="molecule type" value="Genomic_DNA"/>
</dbReference>
<evidence type="ECO:0000313" key="2">
    <source>
        <dbReference type="Proteomes" id="UP000028926"/>
    </source>
</evidence>
<dbReference type="InterPro" id="IPR009599">
    <property type="entry name" value="DUF1207"/>
</dbReference>
<sequence length="377" mass="43022">MNYPSIVQTMKVCVVTLWLTPCIISPSFAQSEEYLMGYVAAVINEAFPEEEIKYYIKDNQLNIIVRGTELDSTTQDKLVNRLKASSYFSKINVSSSEDQKITDKLHNIYGSSAIKTSPAISKLEIIPNGVIYEAPLADPKWPKFSAGYQRHSPSVYGKNVFDLAFGENLALLRYHTSHLTYEIGIQAGLTGLMDFSQSPSRLINSDYFVGLGLSMVYDKKWQNLIQFSHISSHIGDEFIISRPRYLDKRINLSYEALKWYTAYKLGSFRPYIGLGYLMDQDPSYLKPFTIETGIDYLSKTKILWDKARFIFGVNAFFWNETKYSPRVNVSTGLQLANPVWSGRTLKFLVNYTNGNSRHGQFYKKREKYLGVSVNISS</sequence>
<gene>
    <name evidence="1" type="ORF">ID47_04410</name>
</gene>
<protein>
    <recommendedName>
        <fullName evidence="3">DUF1207 domain-containing protein</fullName>
    </recommendedName>
</protein>
<dbReference type="HOGENOM" id="CLU_060295_0_0_5"/>
<dbReference type="KEGG" id="paca:ID47_04410"/>
<dbReference type="AlphaFoldDB" id="A0A077AWZ3"/>
<evidence type="ECO:0008006" key="3">
    <source>
        <dbReference type="Google" id="ProtNLM"/>
    </source>
</evidence>
<dbReference type="OrthoDB" id="238106at2"/>
<dbReference type="Pfam" id="PF06727">
    <property type="entry name" value="DUF1207"/>
    <property type="match status" value="1"/>
</dbReference>
<dbReference type="STRING" id="91604.ID47_04410"/>
<organism evidence="1 2">
    <name type="scientific">Candidatus Odyssella acanthamoebae</name>
    <dbReference type="NCBI Taxonomy" id="91604"/>
    <lineage>
        <taxon>Bacteria</taxon>
        <taxon>Pseudomonadati</taxon>
        <taxon>Pseudomonadota</taxon>
        <taxon>Alphaproteobacteria</taxon>
        <taxon>Holosporales</taxon>
        <taxon>Candidatus Paracaedibacteraceae</taxon>
        <taxon>Candidatus Odyssella</taxon>
    </lineage>
</organism>
<reference evidence="1 2" key="1">
    <citation type="submission" date="2014-07" db="EMBL/GenBank/DDBJ databases">
        <title>Comparative genomic insights into amoeba endosymbionts belonging to the families of Holosporaceae and Candidatus Midichloriaceae within Rickettsiales.</title>
        <authorList>
            <person name="Wang Z."/>
            <person name="Wu M."/>
        </authorList>
    </citation>
    <scope>NUCLEOTIDE SEQUENCE [LARGE SCALE GENOMIC DNA]</scope>
    <source>
        <strain evidence="1">PRA3</strain>
    </source>
</reference>
<keyword evidence="2" id="KW-1185">Reference proteome</keyword>
<dbReference type="eggNOG" id="COG3170">
    <property type="taxonomic scope" value="Bacteria"/>
</dbReference>
<evidence type="ECO:0000313" key="1">
    <source>
        <dbReference type="EMBL" id="AIK96148.1"/>
    </source>
</evidence>